<dbReference type="GO" id="GO:0046983">
    <property type="term" value="F:protein dimerization activity"/>
    <property type="evidence" value="ECO:0007669"/>
    <property type="project" value="InterPro"/>
</dbReference>
<dbReference type="SUPFAM" id="SSF141091">
    <property type="entry name" value="L21p-like"/>
    <property type="match status" value="1"/>
</dbReference>
<evidence type="ECO:0000256" key="1">
    <source>
        <dbReference type="ARBA" id="ARBA00008563"/>
    </source>
</evidence>
<dbReference type="GO" id="GO:0090575">
    <property type="term" value="C:RNA polymerase II transcription regulator complex"/>
    <property type="evidence" value="ECO:0007669"/>
    <property type="project" value="TreeGrafter"/>
</dbReference>
<dbReference type="InterPro" id="IPR036388">
    <property type="entry name" value="WH-like_DNA-bd_sf"/>
</dbReference>
<proteinExistence type="inferred from homology"/>
<keyword evidence="7" id="KW-0687">Ribonucleoprotein</keyword>
<name>A0AAW1JHS5_POPJA</name>
<dbReference type="PANTHER" id="PTHR12081:SF18">
    <property type="entry name" value="TRANSCRIPTION FACTOR E2F2-RELATED"/>
    <property type="match status" value="1"/>
</dbReference>
<dbReference type="Pfam" id="PF02319">
    <property type="entry name" value="WHD_E2F_TDP"/>
    <property type="match status" value="1"/>
</dbReference>
<dbReference type="Gene3D" id="6.10.250.540">
    <property type="match status" value="1"/>
</dbReference>
<protein>
    <submittedName>
        <fullName evidence="11">E2F/DP family winged-helix DNA-binding domain</fullName>
    </submittedName>
</protein>
<dbReference type="InterPro" id="IPR001787">
    <property type="entry name" value="Ribosomal_bL21"/>
</dbReference>
<dbReference type="GO" id="GO:0006412">
    <property type="term" value="P:translation"/>
    <property type="evidence" value="ECO:0007669"/>
    <property type="project" value="InterPro"/>
</dbReference>
<dbReference type="InterPro" id="IPR036164">
    <property type="entry name" value="bL21-like_sf"/>
</dbReference>
<comment type="caution">
    <text evidence="11">The sequence shown here is derived from an EMBL/GenBank/DDBJ whole genome shotgun (WGS) entry which is preliminary data.</text>
</comment>
<keyword evidence="3" id="KW-0689">Ribosomal protein</keyword>
<dbReference type="InterPro" id="IPR032198">
    <property type="entry name" value="E2F_CC-MB"/>
</dbReference>
<keyword evidence="4 8" id="KW-0805">Transcription regulation</keyword>
<comment type="similarity">
    <text evidence="1">Belongs to the bacterial ribosomal protein bL21 family.</text>
</comment>
<comment type="similarity">
    <text evidence="2 8">Belongs to the E2F/DP family.</text>
</comment>
<dbReference type="GO" id="GO:0005840">
    <property type="term" value="C:ribosome"/>
    <property type="evidence" value="ECO:0007669"/>
    <property type="project" value="UniProtKB-KW"/>
</dbReference>
<dbReference type="Gene3D" id="1.10.10.10">
    <property type="entry name" value="Winged helix-like DNA-binding domain superfamily/Winged helix DNA-binding domain"/>
    <property type="match status" value="1"/>
</dbReference>
<gene>
    <name evidence="11" type="ORF">QE152_g29253</name>
</gene>
<keyword evidence="5 8" id="KW-0238">DNA-binding</keyword>
<evidence type="ECO:0000313" key="12">
    <source>
        <dbReference type="Proteomes" id="UP001458880"/>
    </source>
</evidence>
<dbReference type="SUPFAM" id="SSF144074">
    <property type="entry name" value="E2F-DP heterodimerization region"/>
    <property type="match status" value="1"/>
</dbReference>
<keyword evidence="12" id="KW-1185">Reference proteome</keyword>
<evidence type="ECO:0000259" key="10">
    <source>
        <dbReference type="SMART" id="SM01372"/>
    </source>
</evidence>
<dbReference type="GO" id="GO:0005737">
    <property type="term" value="C:cytoplasm"/>
    <property type="evidence" value="ECO:0007669"/>
    <property type="project" value="UniProtKB-ARBA"/>
</dbReference>
<dbReference type="SMART" id="SM01372">
    <property type="entry name" value="E2F_TDP"/>
    <property type="match status" value="1"/>
</dbReference>
<evidence type="ECO:0000256" key="4">
    <source>
        <dbReference type="ARBA" id="ARBA00023015"/>
    </source>
</evidence>
<evidence type="ECO:0000313" key="11">
    <source>
        <dbReference type="EMBL" id="KAK9703546.1"/>
    </source>
</evidence>
<keyword evidence="6 8" id="KW-0804">Transcription</keyword>
<evidence type="ECO:0000256" key="3">
    <source>
        <dbReference type="ARBA" id="ARBA00022980"/>
    </source>
</evidence>
<feature type="domain" description="E2F/DP family winged-helix DNA-binding" evidence="10">
    <location>
        <begin position="8"/>
        <end position="74"/>
    </location>
</feature>
<dbReference type="InterPro" id="IPR015633">
    <property type="entry name" value="E2F"/>
</dbReference>
<evidence type="ECO:0000256" key="7">
    <source>
        <dbReference type="ARBA" id="ARBA00023274"/>
    </source>
</evidence>
<dbReference type="GO" id="GO:0003723">
    <property type="term" value="F:RNA binding"/>
    <property type="evidence" value="ECO:0007669"/>
    <property type="project" value="InterPro"/>
</dbReference>
<dbReference type="Pfam" id="PF00829">
    <property type="entry name" value="Ribosomal_L21p"/>
    <property type="match status" value="1"/>
</dbReference>
<evidence type="ECO:0000256" key="8">
    <source>
        <dbReference type="RuleBase" id="RU003796"/>
    </source>
</evidence>
<organism evidence="11 12">
    <name type="scientific">Popillia japonica</name>
    <name type="common">Japanese beetle</name>
    <dbReference type="NCBI Taxonomy" id="7064"/>
    <lineage>
        <taxon>Eukaryota</taxon>
        <taxon>Metazoa</taxon>
        <taxon>Ecdysozoa</taxon>
        <taxon>Arthropoda</taxon>
        <taxon>Hexapoda</taxon>
        <taxon>Insecta</taxon>
        <taxon>Pterygota</taxon>
        <taxon>Neoptera</taxon>
        <taxon>Endopterygota</taxon>
        <taxon>Coleoptera</taxon>
        <taxon>Polyphaga</taxon>
        <taxon>Scarabaeiformia</taxon>
        <taxon>Scarabaeidae</taxon>
        <taxon>Rutelinae</taxon>
        <taxon>Popillia</taxon>
    </lineage>
</organism>
<dbReference type="InterPro" id="IPR037241">
    <property type="entry name" value="E2F-DP_heterodim"/>
</dbReference>
<feature type="region of interest" description="Disordered" evidence="9">
    <location>
        <begin position="253"/>
        <end position="272"/>
    </location>
</feature>
<dbReference type="GO" id="GO:0003735">
    <property type="term" value="F:structural constituent of ribosome"/>
    <property type="evidence" value="ECO:0007669"/>
    <property type="project" value="InterPro"/>
</dbReference>
<dbReference type="GO" id="GO:1990904">
    <property type="term" value="C:ribonucleoprotein complex"/>
    <property type="evidence" value="ECO:0007669"/>
    <property type="project" value="UniProtKB-KW"/>
</dbReference>
<dbReference type="InterPro" id="IPR028909">
    <property type="entry name" value="bL21-like"/>
</dbReference>
<dbReference type="InterPro" id="IPR036390">
    <property type="entry name" value="WH_DNA-bd_sf"/>
</dbReference>
<dbReference type="Pfam" id="PF16421">
    <property type="entry name" value="E2F_CC-MB"/>
    <property type="match status" value="1"/>
</dbReference>
<dbReference type="PANTHER" id="PTHR12081">
    <property type="entry name" value="TRANSCRIPTION FACTOR E2F"/>
    <property type="match status" value="1"/>
</dbReference>
<dbReference type="AlphaFoldDB" id="A0AAW1JHS5"/>
<dbReference type="EMBL" id="JASPKY010000367">
    <property type="protein sequence ID" value="KAK9703546.1"/>
    <property type="molecule type" value="Genomic_DNA"/>
</dbReference>
<reference evidence="11 12" key="1">
    <citation type="journal article" date="2024" name="BMC Genomics">
        <title>De novo assembly and annotation of Popillia japonica's genome with initial clues to its potential as an invasive pest.</title>
        <authorList>
            <person name="Cucini C."/>
            <person name="Boschi S."/>
            <person name="Funari R."/>
            <person name="Cardaioli E."/>
            <person name="Iannotti N."/>
            <person name="Marturano G."/>
            <person name="Paoli F."/>
            <person name="Bruttini M."/>
            <person name="Carapelli A."/>
            <person name="Frati F."/>
            <person name="Nardi F."/>
        </authorList>
    </citation>
    <scope>NUCLEOTIDE SEQUENCE [LARGE SCALE GENOMIC DNA]</scope>
    <source>
        <strain evidence="11">DMR45628</strain>
    </source>
</reference>
<dbReference type="GO" id="GO:0000981">
    <property type="term" value="F:DNA-binding transcription factor activity, RNA polymerase II-specific"/>
    <property type="evidence" value="ECO:0007669"/>
    <property type="project" value="TreeGrafter"/>
</dbReference>
<comment type="subcellular location">
    <subcellularLocation>
        <location evidence="8">Nucleus</location>
    </subcellularLocation>
</comment>
<sequence length="457" mass="52212">MADVQPSRYEKSLGLLTTKFVNLLQKANGGVLDLKIAANMLAVRQKRRIYDITNVLEGIGLIEKKSKNSIQWKPYTYKDTIPNCNSQEIANKVLNLKGELNKLENYESLLDRHRLWIEQSIKNLTDDIDSKKYLYATKEDFVECFGTNDRIIALNTPFDTNVQILENKTSFSIKLKSTSIPIKACVSIDNVEKVPERKRQHDEAFNIDNVKVESDDIEYKRRTTAVKPNPHDSDEDSELITAEILFKKSREIESEDEMRSNSGGDSFVRLSPLPGKPITRRTRLLLQSTRNRRYLSTPVPYEVVNDKEKSLLSKEIIKKVNKQVAANEQGRLFAVVQVAGKQFKVTEGDVVVIEGYWPPTVGDKISLDKVLLVGGLDFSLIGKPLVERGLIDVHATVIEKTLSHTKTHFRKKRRKQYKRINFYRVQQTMLRINKVQMIGQLNNPPSVVEGAHTSYHS</sequence>
<dbReference type="SUPFAM" id="SSF46785">
    <property type="entry name" value="Winged helix' DNA-binding domain"/>
    <property type="match status" value="1"/>
</dbReference>
<keyword evidence="8" id="KW-0539">Nucleus</keyword>
<evidence type="ECO:0000256" key="6">
    <source>
        <dbReference type="ARBA" id="ARBA00023163"/>
    </source>
</evidence>
<accession>A0AAW1JHS5</accession>
<dbReference type="NCBIfam" id="TIGR00061">
    <property type="entry name" value="L21"/>
    <property type="match status" value="1"/>
</dbReference>
<dbReference type="GO" id="GO:0000978">
    <property type="term" value="F:RNA polymerase II cis-regulatory region sequence-specific DNA binding"/>
    <property type="evidence" value="ECO:0007669"/>
    <property type="project" value="InterPro"/>
</dbReference>
<dbReference type="HAMAP" id="MF_01363">
    <property type="entry name" value="Ribosomal_bL21"/>
    <property type="match status" value="1"/>
</dbReference>
<evidence type="ECO:0000256" key="2">
    <source>
        <dbReference type="ARBA" id="ARBA00010940"/>
    </source>
</evidence>
<dbReference type="FunFam" id="1.10.10.10:FF:000008">
    <property type="entry name" value="E2F transcription factor 1"/>
    <property type="match status" value="1"/>
</dbReference>
<evidence type="ECO:0000256" key="5">
    <source>
        <dbReference type="ARBA" id="ARBA00023125"/>
    </source>
</evidence>
<dbReference type="InterPro" id="IPR003316">
    <property type="entry name" value="E2F_WHTH_DNA-bd_dom"/>
</dbReference>
<evidence type="ECO:0000256" key="9">
    <source>
        <dbReference type="SAM" id="MobiDB-lite"/>
    </source>
</evidence>
<dbReference type="Proteomes" id="UP001458880">
    <property type="component" value="Unassembled WGS sequence"/>
</dbReference>